<dbReference type="EC" id="3.1.4.46" evidence="2"/>
<dbReference type="PANTHER" id="PTHR43805:SF1">
    <property type="entry name" value="GP-PDE DOMAIN-CONTAINING PROTEIN"/>
    <property type="match status" value="1"/>
</dbReference>
<evidence type="ECO:0000313" key="3">
    <source>
        <dbReference type="Proteomes" id="UP000559987"/>
    </source>
</evidence>
<sequence>MKRTFKYFLVTLGLLAAVYGVLRFAVPVSQVSHPYFDNTDFEVIAHGAGQGLQPKNTLAAAMMADQVEADIIEIDIHASSDGVLVMSHDETVDDMTNGTGLIREKTFAELAALDAATGFRKSDGAPLVGTGIGIPALADVFTALPEARYIIEIKQLSPSIAKPLCSLVRERKLTERVLIGSFFTKPLQEFRAACPEVATSMSQPEVTKLVVLQKLRLAHLYDVPGVALQVPVASDGIHIVSQSFVDDMQARGLKVHVWTINNVDEMRELIEMGVDGIITDYPDRLKAVLRTANE</sequence>
<protein>
    <submittedName>
        <fullName evidence="2">Glycerophosphoryl diester phosphodiesterase</fullName>
        <ecNumber evidence="2">3.1.4.46</ecNumber>
    </submittedName>
</protein>
<dbReference type="InterPro" id="IPR030395">
    <property type="entry name" value="GP_PDE_dom"/>
</dbReference>
<reference evidence="2 3" key="1">
    <citation type="submission" date="2020-08" db="EMBL/GenBank/DDBJ databases">
        <title>Genomic Encyclopedia of Type Strains, Phase III (KMG-III): the genomes of soil and plant-associated and newly described type strains.</title>
        <authorList>
            <person name="Whitman W."/>
        </authorList>
    </citation>
    <scope>NUCLEOTIDE SEQUENCE [LARGE SCALE GENOMIC DNA]</scope>
    <source>
        <strain evidence="2 3">CECT 8571</strain>
    </source>
</reference>
<dbReference type="AlphaFoldDB" id="A0A839UM51"/>
<evidence type="ECO:0000313" key="2">
    <source>
        <dbReference type="EMBL" id="MBB3168783.1"/>
    </source>
</evidence>
<keyword evidence="2" id="KW-0378">Hydrolase</keyword>
<proteinExistence type="predicted"/>
<dbReference type="Pfam" id="PF03009">
    <property type="entry name" value="GDPD"/>
    <property type="match status" value="1"/>
</dbReference>
<keyword evidence="3" id="KW-1185">Reference proteome</keyword>
<dbReference type="InterPro" id="IPR017946">
    <property type="entry name" value="PLC-like_Pdiesterase_TIM-brl"/>
</dbReference>
<feature type="domain" description="GP-PDE" evidence="1">
    <location>
        <begin position="41"/>
        <end position="289"/>
    </location>
</feature>
<dbReference type="EMBL" id="JACHXZ010000002">
    <property type="protein sequence ID" value="MBB3168783.1"/>
    <property type="molecule type" value="Genomic_DNA"/>
</dbReference>
<dbReference type="Gene3D" id="3.20.20.190">
    <property type="entry name" value="Phosphatidylinositol (PI) phosphodiesterase"/>
    <property type="match status" value="1"/>
</dbReference>
<evidence type="ECO:0000259" key="1">
    <source>
        <dbReference type="PROSITE" id="PS51704"/>
    </source>
</evidence>
<dbReference type="SUPFAM" id="SSF51695">
    <property type="entry name" value="PLC-like phosphodiesterases"/>
    <property type="match status" value="1"/>
</dbReference>
<dbReference type="PANTHER" id="PTHR43805">
    <property type="entry name" value="GLYCEROPHOSPHORYL DIESTER PHOSPHODIESTERASE"/>
    <property type="match status" value="1"/>
</dbReference>
<name>A0A839UM51_9GAMM</name>
<dbReference type="RefSeq" id="WP_183910232.1">
    <property type="nucleotide sequence ID" value="NZ_JACHXZ010000002.1"/>
</dbReference>
<gene>
    <name evidence="2" type="ORF">FHS30_001967</name>
</gene>
<dbReference type="GO" id="GO:0006629">
    <property type="term" value="P:lipid metabolic process"/>
    <property type="evidence" value="ECO:0007669"/>
    <property type="project" value="InterPro"/>
</dbReference>
<dbReference type="CDD" id="cd08561">
    <property type="entry name" value="GDPD_cytoplasmic_ScUgpQ2_like"/>
    <property type="match status" value="1"/>
</dbReference>
<dbReference type="Proteomes" id="UP000559987">
    <property type="component" value="Unassembled WGS sequence"/>
</dbReference>
<dbReference type="PROSITE" id="PS51704">
    <property type="entry name" value="GP_PDE"/>
    <property type="match status" value="1"/>
</dbReference>
<organism evidence="2 3">
    <name type="scientific">Simiduia aestuariiviva</name>
    <dbReference type="NCBI Taxonomy" id="1510459"/>
    <lineage>
        <taxon>Bacteria</taxon>
        <taxon>Pseudomonadati</taxon>
        <taxon>Pseudomonadota</taxon>
        <taxon>Gammaproteobacteria</taxon>
        <taxon>Cellvibrionales</taxon>
        <taxon>Cellvibrionaceae</taxon>
        <taxon>Simiduia</taxon>
    </lineage>
</organism>
<comment type="caution">
    <text evidence="2">The sequence shown here is derived from an EMBL/GenBank/DDBJ whole genome shotgun (WGS) entry which is preliminary data.</text>
</comment>
<accession>A0A839UM51</accession>
<dbReference type="GO" id="GO:0008889">
    <property type="term" value="F:glycerophosphodiester phosphodiesterase activity"/>
    <property type="evidence" value="ECO:0007669"/>
    <property type="project" value="UniProtKB-EC"/>
</dbReference>